<organism evidence="3 4">
    <name type="scientific">Streptomyces tropicalis</name>
    <dbReference type="NCBI Taxonomy" id="3034234"/>
    <lineage>
        <taxon>Bacteria</taxon>
        <taxon>Bacillati</taxon>
        <taxon>Actinomycetota</taxon>
        <taxon>Actinomycetes</taxon>
        <taxon>Kitasatosporales</taxon>
        <taxon>Streptomycetaceae</taxon>
        <taxon>Streptomyces</taxon>
    </lineage>
</organism>
<dbReference type="PROSITE" id="PS51257">
    <property type="entry name" value="PROKAR_LIPOPROTEIN"/>
    <property type="match status" value="1"/>
</dbReference>
<evidence type="ECO:0000256" key="2">
    <source>
        <dbReference type="SAM" id="SignalP"/>
    </source>
</evidence>
<gene>
    <name evidence="3" type="ORF">P3H78_31140</name>
</gene>
<evidence type="ECO:0000313" key="4">
    <source>
        <dbReference type="Proteomes" id="UP001221150"/>
    </source>
</evidence>
<dbReference type="Proteomes" id="UP001221150">
    <property type="component" value="Unassembled WGS sequence"/>
</dbReference>
<proteinExistence type="predicted"/>
<keyword evidence="4" id="KW-1185">Reference proteome</keyword>
<evidence type="ECO:0000256" key="1">
    <source>
        <dbReference type="SAM" id="MobiDB-lite"/>
    </source>
</evidence>
<dbReference type="EMBL" id="JARJBB010000035">
    <property type="protein sequence ID" value="MDF3302989.1"/>
    <property type="molecule type" value="Genomic_DNA"/>
</dbReference>
<evidence type="ECO:0000313" key="3">
    <source>
        <dbReference type="EMBL" id="MDF3302989.1"/>
    </source>
</evidence>
<evidence type="ECO:0008006" key="5">
    <source>
        <dbReference type="Google" id="ProtNLM"/>
    </source>
</evidence>
<reference evidence="3 4" key="1">
    <citation type="submission" date="2023-03" db="EMBL/GenBank/DDBJ databases">
        <title>Draft genome sequence of Streptomyces sp. K1PA1 isolated from peat swamp forest in Thailand.</title>
        <authorList>
            <person name="Klaysubun C."/>
            <person name="Duangmal K."/>
        </authorList>
    </citation>
    <scope>NUCLEOTIDE SEQUENCE [LARGE SCALE GENOMIC DNA]</scope>
    <source>
        <strain evidence="3 4">K1PA1</strain>
    </source>
</reference>
<keyword evidence="2" id="KW-0732">Signal</keyword>
<accession>A0ABT6AEB2</accession>
<feature type="region of interest" description="Disordered" evidence="1">
    <location>
        <begin position="32"/>
        <end position="53"/>
    </location>
</feature>
<name>A0ABT6AEB2_9ACTN</name>
<feature type="signal peptide" evidence="2">
    <location>
        <begin position="1"/>
        <end position="30"/>
    </location>
</feature>
<sequence>MTPPPARAATASGLAALATLALLTAAACTAGGAGSARTAPSDGPGTKASADPGPALTVAQAEAALITDEDLGAAWAPTQGAASWRDGLLKAQAGTPACQRLLDALYADEVLGPPTGSYAIAGFDDGDDSAQLRYQVLAHRPADVDRSLAWLKTLPRTCSRFTAATTRAGTQSVEVADLPLPAVGDARQGLRVTLTGMSAYGDPTVLTLDVAAVRVGDDAITLSDGALGNVPEDATVQAVKAGSQRLADVRHQARLQA</sequence>
<dbReference type="RefSeq" id="WP_276112535.1">
    <property type="nucleotide sequence ID" value="NZ_JARJBB010000035.1"/>
</dbReference>
<comment type="caution">
    <text evidence="3">The sequence shown here is derived from an EMBL/GenBank/DDBJ whole genome shotgun (WGS) entry which is preliminary data.</text>
</comment>
<protein>
    <recommendedName>
        <fullName evidence="5">Secreted protein</fullName>
    </recommendedName>
</protein>
<feature type="chain" id="PRO_5045646553" description="Secreted protein" evidence="2">
    <location>
        <begin position="31"/>
        <end position="257"/>
    </location>
</feature>